<keyword evidence="5" id="KW-0862">Zinc</keyword>
<evidence type="ECO:0000256" key="1">
    <source>
        <dbReference type="ARBA" id="ARBA00004141"/>
    </source>
</evidence>
<feature type="transmembrane region" description="Helical" evidence="7">
    <location>
        <begin position="66"/>
        <end position="87"/>
    </location>
</feature>
<dbReference type="Proteomes" id="UP000469215">
    <property type="component" value="Unassembled WGS sequence"/>
</dbReference>
<feature type="transmembrane region" description="Helical" evidence="7">
    <location>
        <begin position="155"/>
        <end position="175"/>
    </location>
</feature>
<keyword evidence="5" id="KW-0479">Metal-binding</keyword>
<dbReference type="GO" id="GO:0016020">
    <property type="term" value="C:membrane"/>
    <property type="evidence" value="ECO:0007669"/>
    <property type="project" value="UniProtKB-SubCell"/>
</dbReference>
<keyword evidence="2 7" id="KW-0812">Transmembrane</keyword>
<dbReference type="EMBL" id="WWEQ01000021">
    <property type="protein sequence ID" value="MYM19648.1"/>
    <property type="molecule type" value="Genomic_DNA"/>
</dbReference>
<dbReference type="AlphaFoldDB" id="A0A6N9H6G3"/>
<keyword evidence="4 7" id="KW-0472">Membrane</keyword>
<keyword evidence="3 7" id="KW-1133">Transmembrane helix</keyword>
<feature type="transmembrane region" description="Helical" evidence="7">
    <location>
        <begin position="208"/>
        <end position="228"/>
    </location>
</feature>
<dbReference type="RefSeq" id="WP_160953078.1">
    <property type="nucleotide sequence ID" value="NZ_WWEQ01000021.1"/>
</dbReference>
<feature type="compositionally biased region" description="Basic and acidic residues" evidence="6">
    <location>
        <begin position="10"/>
        <end position="20"/>
    </location>
</feature>
<feature type="transmembrane region" description="Helical" evidence="7">
    <location>
        <begin position="93"/>
        <end position="112"/>
    </location>
</feature>
<dbReference type="Pfam" id="PF03006">
    <property type="entry name" value="HlyIII"/>
    <property type="match status" value="1"/>
</dbReference>
<evidence type="ECO:0000256" key="7">
    <source>
        <dbReference type="SAM" id="Phobius"/>
    </source>
</evidence>
<feature type="region of interest" description="Disordered" evidence="6">
    <location>
        <begin position="1"/>
        <end position="44"/>
    </location>
</feature>
<evidence type="ECO:0000256" key="2">
    <source>
        <dbReference type="ARBA" id="ARBA00022692"/>
    </source>
</evidence>
<feature type="binding site" evidence="5">
    <location>
        <position position="245"/>
    </location>
    <ligand>
        <name>Zn(2+)</name>
        <dbReference type="ChEBI" id="CHEBI:29105"/>
    </ligand>
</feature>
<feature type="binding site" evidence="5">
    <location>
        <position position="113"/>
    </location>
    <ligand>
        <name>Zn(2+)</name>
        <dbReference type="ChEBI" id="CHEBI:29105"/>
    </ligand>
</feature>
<dbReference type="PANTHER" id="PTHR20855">
    <property type="entry name" value="ADIPOR/PROGESTIN RECEPTOR-RELATED"/>
    <property type="match status" value="1"/>
</dbReference>
<gene>
    <name evidence="8" type="ORF">GSY69_06605</name>
</gene>
<dbReference type="GO" id="GO:0046872">
    <property type="term" value="F:metal ion binding"/>
    <property type="evidence" value="ECO:0007669"/>
    <property type="project" value="UniProtKB-KW"/>
</dbReference>
<evidence type="ECO:0000256" key="6">
    <source>
        <dbReference type="SAM" id="MobiDB-lite"/>
    </source>
</evidence>
<reference evidence="8 9" key="1">
    <citation type="submission" date="2020-01" db="EMBL/GenBank/DDBJ databases">
        <authorList>
            <person name="Deng T."/>
        </authorList>
    </citation>
    <scope>NUCLEOTIDE SEQUENCE [LARGE SCALE GENOMIC DNA]</scope>
    <source>
        <strain evidence="8 9">5221</strain>
    </source>
</reference>
<evidence type="ECO:0000256" key="4">
    <source>
        <dbReference type="ARBA" id="ARBA00023136"/>
    </source>
</evidence>
<feature type="transmembrane region" description="Helical" evidence="7">
    <location>
        <begin position="249"/>
        <end position="267"/>
    </location>
</feature>
<dbReference type="InterPro" id="IPR004254">
    <property type="entry name" value="AdipoR/HlyIII-related"/>
</dbReference>
<evidence type="ECO:0000256" key="5">
    <source>
        <dbReference type="PIRSR" id="PIRSR604254-1"/>
    </source>
</evidence>
<feature type="binding site" evidence="5">
    <location>
        <position position="241"/>
    </location>
    <ligand>
        <name>Zn(2+)</name>
        <dbReference type="ChEBI" id="CHEBI:29105"/>
    </ligand>
</feature>
<name>A0A6N9H6G3_9MICO</name>
<evidence type="ECO:0000256" key="3">
    <source>
        <dbReference type="ARBA" id="ARBA00022989"/>
    </source>
</evidence>
<feature type="transmembrane region" description="Helical" evidence="7">
    <location>
        <begin position="133"/>
        <end position="149"/>
    </location>
</feature>
<accession>A0A6N9H6G3</accession>
<evidence type="ECO:0000313" key="8">
    <source>
        <dbReference type="EMBL" id="MYM19648.1"/>
    </source>
</evidence>
<protein>
    <submittedName>
        <fullName evidence="8">Hemolysin III family protein</fullName>
    </submittedName>
</protein>
<organism evidence="8 9">
    <name type="scientific">Brevibacterium rongguiense</name>
    <dbReference type="NCBI Taxonomy" id="2695267"/>
    <lineage>
        <taxon>Bacteria</taxon>
        <taxon>Bacillati</taxon>
        <taxon>Actinomycetota</taxon>
        <taxon>Actinomycetes</taxon>
        <taxon>Micrococcales</taxon>
        <taxon>Brevibacteriaceae</taxon>
        <taxon>Brevibacterium</taxon>
    </lineage>
</organism>
<proteinExistence type="predicted"/>
<feature type="transmembrane region" description="Helical" evidence="7">
    <location>
        <begin position="182"/>
        <end position="202"/>
    </location>
</feature>
<evidence type="ECO:0000313" key="9">
    <source>
        <dbReference type="Proteomes" id="UP000469215"/>
    </source>
</evidence>
<dbReference type="PANTHER" id="PTHR20855:SF3">
    <property type="entry name" value="LD03007P"/>
    <property type="match status" value="1"/>
</dbReference>
<comment type="subcellular location">
    <subcellularLocation>
        <location evidence="1">Membrane</location>
        <topology evidence="1">Multi-pass membrane protein</topology>
    </subcellularLocation>
</comment>
<comment type="caution">
    <text evidence="8">The sequence shown here is derived from an EMBL/GenBank/DDBJ whole genome shotgun (WGS) entry which is preliminary data.</text>
</comment>
<sequence length="271" mass="29268">MTTSPSHRASRADRPDECVRAGDAPQPQPAAGSEAPQRRTGGRRGRALRSELFKLSGQLKPSWRGWIHAGAFPLAVLGGLVLVILSPTIASRLAAAVFALTGMMLFGTSAVYHRGRWRMRIRLLLRRMDHANIFLIIAGTYTPLAVLMLPRLECIVLLTIMWAGAVLGVAFRLLWTTAPRWLFVPVYIGIGAAGVGYIPHIWRASPTVGILVVVGGALYIAGAVIYALKRPNPAPAHFGFHEIFHTFTVLGYGCHLAALIVAAVITSPELA</sequence>
<keyword evidence="9" id="KW-1185">Reference proteome</keyword>